<organism evidence="2 3">
    <name type="scientific">Ancylomarina salipaludis</name>
    <dbReference type="NCBI Taxonomy" id="2501299"/>
    <lineage>
        <taxon>Bacteria</taxon>
        <taxon>Pseudomonadati</taxon>
        <taxon>Bacteroidota</taxon>
        <taxon>Bacteroidia</taxon>
        <taxon>Marinilabiliales</taxon>
        <taxon>Marinifilaceae</taxon>
        <taxon>Ancylomarina</taxon>
    </lineage>
</organism>
<name>A0A4Q1JQF5_9BACT</name>
<dbReference type="Pfam" id="PF00085">
    <property type="entry name" value="Thioredoxin"/>
    <property type="match status" value="1"/>
</dbReference>
<dbReference type="GO" id="GO:0015035">
    <property type="term" value="F:protein-disulfide reductase activity"/>
    <property type="evidence" value="ECO:0007669"/>
    <property type="project" value="TreeGrafter"/>
</dbReference>
<dbReference type="OrthoDB" id="411356at2"/>
<dbReference type="Proteomes" id="UP000289703">
    <property type="component" value="Unassembled WGS sequence"/>
</dbReference>
<feature type="domain" description="Thioredoxin" evidence="1">
    <location>
        <begin position="12"/>
        <end position="96"/>
    </location>
</feature>
<dbReference type="EMBL" id="SAXA01000001">
    <property type="protein sequence ID" value="RXQ97669.1"/>
    <property type="molecule type" value="Genomic_DNA"/>
</dbReference>
<dbReference type="InterPro" id="IPR013766">
    <property type="entry name" value="Thioredoxin_domain"/>
</dbReference>
<reference evidence="2 3" key="1">
    <citation type="submission" date="2019-01" db="EMBL/GenBank/DDBJ databases">
        <title>Ancylomarina salipaludis sp. nov., isolated from a salt marsh.</title>
        <authorList>
            <person name="Yoon J.-H."/>
        </authorList>
    </citation>
    <scope>NUCLEOTIDE SEQUENCE [LARGE SCALE GENOMIC DNA]</scope>
    <source>
        <strain evidence="2 3">SHSM-M15</strain>
    </source>
</reference>
<dbReference type="InterPro" id="IPR036249">
    <property type="entry name" value="Thioredoxin-like_sf"/>
</dbReference>
<evidence type="ECO:0000259" key="1">
    <source>
        <dbReference type="Pfam" id="PF00085"/>
    </source>
</evidence>
<dbReference type="Gene3D" id="3.40.30.10">
    <property type="entry name" value="Glutaredoxin"/>
    <property type="match status" value="1"/>
</dbReference>
<sequence length="107" mass="12397">MQIESLREIEMLKAQQVSFCVYFSSPNCGVCQVLKPKLMKLMTEEYPKIKAFQVDTATHPDIAAQLGFYTNPSFIIYLNGQEFFRRSRTISLQELDESLSRPYGLMF</sequence>
<dbReference type="GO" id="GO:0005737">
    <property type="term" value="C:cytoplasm"/>
    <property type="evidence" value="ECO:0007669"/>
    <property type="project" value="TreeGrafter"/>
</dbReference>
<dbReference type="SUPFAM" id="SSF52833">
    <property type="entry name" value="Thioredoxin-like"/>
    <property type="match status" value="1"/>
</dbReference>
<protein>
    <submittedName>
        <fullName evidence="2">Thioredoxin</fullName>
    </submittedName>
</protein>
<dbReference type="PANTHER" id="PTHR45663">
    <property type="entry name" value="GEO12009P1"/>
    <property type="match status" value="1"/>
</dbReference>
<evidence type="ECO:0000313" key="3">
    <source>
        <dbReference type="Proteomes" id="UP000289703"/>
    </source>
</evidence>
<comment type="caution">
    <text evidence="2">The sequence shown here is derived from an EMBL/GenBank/DDBJ whole genome shotgun (WGS) entry which is preliminary data.</text>
</comment>
<gene>
    <name evidence="2" type="ORF">EO244_01940</name>
</gene>
<evidence type="ECO:0000313" key="2">
    <source>
        <dbReference type="EMBL" id="RXQ97669.1"/>
    </source>
</evidence>
<proteinExistence type="predicted"/>
<dbReference type="AlphaFoldDB" id="A0A4Q1JQF5"/>
<keyword evidence="3" id="KW-1185">Reference proteome</keyword>
<dbReference type="CDD" id="cd02947">
    <property type="entry name" value="TRX_family"/>
    <property type="match status" value="1"/>
</dbReference>
<accession>A0A4Q1JQF5</accession>
<dbReference type="RefSeq" id="WP_129252390.1">
    <property type="nucleotide sequence ID" value="NZ_SAXA01000001.1"/>
</dbReference>
<dbReference type="PANTHER" id="PTHR45663:SF11">
    <property type="entry name" value="GEO12009P1"/>
    <property type="match status" value="1"/>
</dbReference>